<dbReference type="Pfam" id="PF13768">
    <property type="entry name" value="VWA_3"/>
    <property type="match status" value="2"/>
</dbReference>
<evidence type="ECO:0000256" key="3">
    <source>
        <dbReference type="ARBA" id="ARBA00022729"/>
    </source>
</evidence>
<evidence type="ECO:0000259" key="4">
    <source>
        <dbReference type="PROSITE" id="PS50234"/>
    </source>
</evidence>
<evidence type="ECO:0000313" key="5">
    <source>
        <dbReference type="EMBL" id="CAF1183152.1"/>
    </source>
</evidence>
<accession>A0A815P7X4</accession>
<dbReference type="PANTHER" id="PTHR47763:SF4">
    <property type="entry name" value="ALPHA-PROTEIN KINASE VWKA"/>
    <property type="match status" value="1"/>
</dbReference>
<dbReference type="PROSITE" id="PS50234">
    <property type="entry name" value="VWFA"/>
    <property type="match status" value="3"/>
</dbReference>
<protein>
    <recommendedName>
        <fullName evidence="4">VWFA domain-containing protein</fullName>
    </recommendedName>
</protein>
<dbReference type="Proteomes" id="UP000663870">
    <property type="component" value="Unassembled WGS sequence"/>
</dbReference>
<dbReference type="InterPro" id="IPR036465">
    <property type="entry name" value="vWFA_dom_sf"/>
</dbReference>
<reference evidence="6" key="1">
    <citation type="submission" date="2021-02" db="EMBL/GenBank/DDBJ databases">
        <authorList>
            <person name="Nowell W R."/>
        </authorList>
    </citation>
    <scope>NUCLEOTIDE SEQUENCE</scope>
</reference>
<feature type="domain" description="VWFA" evidence="4">
    <location>
        <begin position="156"/>
        <end position="336"/>
    </location>
</feature>
<name>A0A815P7X4_9BILA</name>
<keyword evidence="7" id="KW-1185">Reference proteome</keyword>
<dbReference type="Pfam" id="PF00092">
    <property type="entry name" value="VWA"/>
    <property type="match status" value="1"/>
</dbReference>
<comment type="subcellular location">
    <subcellularLocation>
        <location evidence="1">Secreted</location>
    </subcellularLocation>
</comment>
<evidence type="ECO:0000256" key="1">
    <source>
        <dbReference type="ARBA" id="ARBA00004613"/>
    </source>
</evidence>
<dbReference type="Proteomes" id="UP000663854">
    <property type="component" value="Unassembled WGS sequence"/>
</dbReference>
<dbReference type="Pfam" id="PF25106">
    <property type="entry name" value="VWA_4"/>
    <property type="match status" value="1"/>
</dbReference>
<dbReference type="AlphaFoldDB" id="A0A815P7X4"/>
<evidence type="ECO:0000256" key="2">
    <source>
        <dbReference type="ARBA" id="ARBA00022525"/>
    </source>
</evidence>
<evidence type="ECO:0000313" key="7">
    <source>
        <dbReference type="Proteomes" id="UP000663870"/>
    </source>
</evidence>
<proteinExistence type="predicted"/>
<dbReference type="CDD" id="cd00198">
    <property type="entry name" value="vWFA"/>
    <property type="match status" value="3"/>
</dbReference>
<organism evidence="6 7">
    <name type="scientific">Rotaria sordida</name>
    <dbReference type="NCBI Taxonomy" id="392033"/>
    <lineage>
        <taxon>Eukaryota</taxon>
        <taxon>Metazoa</taxon>
        <taxon>Spiralia</taxon>
        <taxon>Gnathifera</taxon>
        <taxon>Rotifera</taxon>
        <taxon>Eurotatoria</taxon>
        <taxon>Bdelloidea</taxon>
        <taxon>Philodinida</taxon>
        <taxon>Philodinidae</taxon>
        <taxon>Rotaria</taxon>
    </lineage>
</organism>
<gene>
    <name evidence="6" type="ORF">JXQ802_LOCUS37265</name>
    <name evidence="5" type="ORF">PYM288_LOCUS23917</name>
</gene>
<dbReference type="EMBL" id="CAJNOL010001979">
    <property type="protein sequence ID" value="CAF1445471.1"/>
    <property type="molecule type" value="Genomic_DNA"/>
</dbReference>
<dbReference type="EMBL" id="CAJNOH010001157">
    <property type="protein sequence ID" value="CAF1183152.1"/>
    <property type="molecule type" value="Genomic_DNA"/>
</dbReference>
<dbReference type="SMART" id="SM00327">
    <property type="entry name" value="VWA"/>
    <property type="match status" value="4"/>
</dbReference>
<dbReference type="Gene3D" id="3.40.50.410">
    <property type="entry name" value="von Willebrand factor, type A domain"/>
    <property type="match status" value="4"/>
</dbReference>
<keyword evidence="3" id="KW-0732">Signal</keyword>
<feature type="domain" description="VWFA" evidence="4">
    <location>
        <begin position="961"/>
        <end position="1161"/>
    </location>
</feature>
<evidence type="ECO:0000313" key="6">
    <source>
        <dbReference type="EMBL" id="CAF1445471.1"/>
    </source>
</evidence>
<dbReference type="InterPro" id="IPR052969">
    <property type="entry name" value="Thr-specific_kinase-like"/>
</dbReference>
<keyword evidence="2" id="KW-0964">Secreted</keyword>
<dbReference type="PANTHER" id="PTHR47763">
    <property type="entry name" value="ALPHA-PROTEIN KINASE VWKA"/>
    <property type="match status" value="1"/>
</dbReference>
<feature type="domain" description="VWFA" evidence="4">
    <location>
        <begin position="520"/>
        <end position="732"/>
    </location>
</feature>
<sequence>DSVRLENCLRSLALEKCPNLRNFLCLLHIDISRPKFDFKPPSRTLTSRGKPIRKLNFDLDERAVSVPLATPKETATTQLIEMYKSNDQKVLSIMPEGKLDHRSPLKARTKPTQWTYPLLIETPVIAQMIDLMVEGFRANWEQMINQNKSLEQREIHWCILIDNSGSMSIHRNAIYESLVVLMEFLRKLESKFAVARFGGRTNQKILKNMDDLFTNQDGQYVLEALTFDEGTYPATGLARVADLVFPRDKLRSSSDIIVHQCVVMITDGLTQEREDTTYTGTTDKYGLDLGILFIETGEAETSEVLLEYLKNVTNVKIKSDKMHDLPHLMPQLLHQMTKKCLEKAIKKKQEFIPLSTIQVVVPSYDGTIPVPSKLEIEKFKYSSFNPSSYVISSPTAIIPNLALVQASLPNYLSSTTEFTNCASSAISELRKYYQTLNTETAIIETEKAWLNEEHRFSALIDDVSTVLGDVVFPFNKFTRRRAALHGSSLYMPGVIKAMTSEWNYKKIFGVKLAGGKRDHTVCLVIDVSTSMFGTLAMGTLEGLVVLIAALQKIAIDNFSIVIFGRNVRLIKTNEQRWDALSIYTLMQQLRFDLDEGTRDADGIEVAIDLLGQYSTRGEKKIFIVTDGYTSCGTHLAKVQRRADENSIDVVAMAIGLDQTNLKNVYKRYFQCATVYGLPKAFRALFENETQLTSSDWSQKRILDEVEASRKQLQHLFHAVESEKIFESMITELADHRDMKLLTNAAVSVDLSVDICFCLDCTGSMSRWIAAMKAQMHEIITGIRKQIDKKYPQLKLKVKLRFAIVGYRDVRDNPRFFNCDFKDQTNEVIQFLETLTASGGDDLPEDVLGALHTCLKLPGWKAKHARFIIVITDAPGHGELNDKLKDDYPQGVGVHTLNEICERLLMKDHETELLFYCMNERTTKKMTNAFQNYYAKQRDKTDKRCVVIYPFKDNEPATQSFHFVFVLDGSVSMAHHWTALLQAYAGFIQVRKRNQGEGDIFSVVQFSDEGRIEYEQKDARNARTSIEQWRHSTNYCAGLAKAEEVIERDSSNSPIIMIFMSDGKDRSEGNPTKLVRDLRNKYAAKHNFICHTVAFGAAIAGDQNSLALLKNMATAGAGDAHMALDDKSLKLKFVEIATNNKTTAELVESFSKTLSREISNQIVADFL</sequence>
<comment type="caution">
    <text evidence="6">The sequence shown here is derived from an EMBL/GenBank/DDBJ whole genome shotgun (WGS) entry which is preliminary data.</text>
</comment>
<dbReference type="InterPro" id="IPR002035">
    <property type="entry name" value="VWF_A"/>
</dbReference>
<dbReference type="SUPFAM" id="SSF53300">
    <property type="entry name" value="vWA-like"/>
    <property type="match status" value="4"/>
</dbReference>
<feature type="non-terminal residue" evidence="6">
    <location>
        <position position="1"/>
    </location>
</feature>
<dbReference type="InterPro" id="IPR056861">
    <property type="entry name" value="HMCN1-like_VWA"/>
</dbReference>